<sequence>MRLPFHRRDKEKRRAEKKAAEGEKGKEAATPQQNLPEETVINDAPPTLTPISNDVNIVENESKVPTQKVPTEEENGSVFTTSEIVWNRAYDELADENSALVEGYVRILPRTTNPNADITGPESDKLVARMKDPRQRQQVMKDALNAGQKKVEKSAKVTSVVGKVSGFVLKFKGVIDLAVQTNPQAALPWAGACIGLQFLLNPAQASQSQLEGIAYVVTRMQWYCALTGNMLNRKNIETDGTSYEELLVQLENRVVALYKALLTYQMKSVCHYYKNQGLVWLRNTINLDDWDGQLAGVKSSEEAVQTDSDTYLKLHSKDTLSAIAKNGQESQNILGDLNLTMHEYVADQKEEREERKQKAREADDKSALLRLLAFDKSADMWNDREGIPRATWETAHQNILRQRVTGTGEWLFSDASFRAWENPAQGATMLAIVGGESSGKSYLASSVIHHLRRNEEYRDTDLRRVVGFHFMDKRVNNTGIDILAKSLVWQCANGDGSYMQLAANESRDLGTIDPKQMLPQLLFENRDLEGIKAAFYIVINKLGDEGDVVDPEMLNLLESAWRSKNRTARIIFTCTPRTIEQVVGRGIACPQIAIRDKNEGDILKFIDSRMDSIDVLSDPRQNGVPELREKVKKALSDKTDGDYFKITTALNEIRLSEYVDEIDTILNNAGKGTDDHIRGEINKLNEARTSKEIAEINEILLWVANSQERLSVEKMTVILQLRSNAASLRSLDYKFKTSYFLFGIDNDGFVELRSSKFLELIPQRRQIAQDNQQNDQDIHPKEIEVVQYFLNTVCPPELLRKLQMEQYLQRMMTSKNCQIYQEDKNTAHARIAADILRVLAMEENARLKVLQGYAARQLMQHLSKVDLALVDRDLKSQIGPGLVKLFTNNTCIDNLFRFVSPSPGVPDWMWEDSTADQIKTWLKDSAVASEIDPKGKSWIDQLTEEPFLALLRQSAVRMAFHCLREPSPPNIAVPTFKFILHFLAKTTLAKTNLDSPTPAEIRQAEMWSEKVAGVIEREALWEVQMALVFQGFQWLSHAEARCRKALEIESSNWRALQVLAQTVENNKEAIEILNNLIDRLEKDTAWMKVHQKSLAKMACDLGDRHWQAEQFDNAPKEYSKSIKNDPSDAGTLLEILRKYQKRDQWDDAINLIKELHSSRRDSSCGCDRSIGNAI</sequence>
<keyword evidence="7" id="KW-1185">Reference proteome</keyword>
<feature type="domain" description="NWD NACHT-NTPase N-terminal" evidence="4">
    <location>
        <begin position="85"/>
        <end position="307"/>
    </location>
</feature>
<dbReference type="InterPro" id="IPR031359">
    <property type="entry name" value="NACHT_N"/>
</dbReference>
<gene>
    <name evidence="6" type="ORF">N7469_005875</name>
</gene>
<dbReference type="Pfam" id="PF17100">
    <property type="entry name" value="NACHT_N"/>
    <property type="match status" value="1"/>
</dbReference>
<dbReference type="PANTHER" id="PTHR10039:SF17">
    <property type="entry name" value="FUNGAL STAND N-TERMINAL GOODBYE DOMAIN-CONTAINING PROTEIN-RELATED"/>
    <property type="match status" value="1"/>
</dbReference>
<dbReference type="OrthoDB" id="2913095at2759"/>
<dbReference type="SUPFAM" id="SSF48452">
    <property type="entry name" value="TPR-like"/>
    <property type="match status" value="1"/>
</dbReference>
<dbReference type="InterPro" id="IPR011990">
    <property type="entry name" value="TPR-like_helical_dom_sf"/>
</dbReference>
<protein>
    <recommendedName>
        <fullName evidence="8">NWD NACHT-NTPase N-terminal domain-containing protein</fullName>
    </recommendedName>
</protein>
<keyword evidence="1" id="KW-0677">Repeat</keyword>
<proteinExistence type="predicted"/>
<evidence type="ECO:0000256" key="2">
    <source>
        <dbReference type="PROSITE-ProRule" id="PRU00339"/>
    </source>
</evidence>
<evidence type="ECO:0000313" key="6">
    <source>
        <dbReference type="EMBL" id="KAJ5231287.1"/>
    </source>
</evidence>
<keyword evidence="2" id="KW-0802">TPR repeat</keyword>
<dbReference type="EMBL" id="JAPQKT010000005">
    <property type="protein sequence ID" value="KAJ5231287.1"/>
    <property type="molecule type" value="Genomic_DNA"/>
</dbReference>
<reference evidence="6" key="1">
    <citation type="submission" date="2022-11" db="EMBL/GenBank/DDBJ databases">
        <authorList>
            <person name="Petersen C."/>
        </authorList>
    </citation>
    <scope>NUCLEOTIDE SEQUENCE</scope>
    <source>
        <strain evidence="6">IBT 23319</strain>
    </source>
</reference>
<dbReference type="Pfam" id="PF24883">
    <property type="entry name" value="NPHP3_N"/>
    <property type="match status" value="1"/>
</dbReference>
<dbReference type="PROSITE" id="PS50005">
    <property type="entry name" value="TPR"/>
    <property type="match status" value="1"/>
</dbReference>
<dbReference type="InterPro" id="IPR056884">
    <property type="entry name" value="NPHP3-like_N"/>
</dbReference>
<reference evidence="6" key="2">
    <citation type="journal article" date="2023" name="IMA Fungus">
        <title>Comparative genomic study of the Penicillium genus elucidates a diverse pangenome and 15 lateral gene transfer events.</title>
        <authorList>
            <person name="Petersen C."/>
            <person name="Sorensen T."/>
            <person name="Nielsen M.R."/>
            <person name="Sondergaard T.E."/>
            <person name="Sorensen J.L."/>
            <person name="Fitzpatrick D.A."/>
            <person name="Frisvad J.C."/>
            <person name="Nielsen K.L."/>
        </authorList>
    </citation>
    <scope>NUCLEOTIDE SEQUENCE</scope>
    <source>
        <strain evidence="6">IBT 23319</strain>
    </source>
</reference>
<dbReference type="Gene3D" id="1.25.40.10">
    <property type="entry name" value="Tetratricopeptide repeat domain"/>
    <property type="match status" value="1"/>
</dbReference>
<feature type="repeat" description="TPR" evidence="2">
    <location>
        <begin position="1095"/>
        <end position="1128"/>
    </location>
</feature>
<name>A0A9W9NX10_PENCI</name>
<dbReference type="RefSeq" id="XP_056500033.1">
    <property type="nucleotide sequence ID" value="XM_056644795.1"/>
</dbReference>
<dbReference type="AlphaFoldDB" id="A0A9W9NX10"/>
<comment type="caution">
    <text evidence="6">The sequence shown here is derived from an EMBL/GenBank/DDBJ whole genome shotgun (WGS) entry which is preliminary data.</text>
</comment>
<organism evidence="6 7">
    <name type="scientific">Penicillium citrinum</name>
    <dbReference type="NCBI Taxonomy" id="5077"/>
    <lineage>
        <taxon>Eukaryota</taxon>
        <taxon>Fungi</taxon>
        <taxon>Dikarya</taxon>
        <taxon>Ascomycota</taxon>
        <taxon>Pezizomycotina</taxon>
        <taxon>Eurotiomycetes</taxon>
        <taxon>Eurotiomycetidae</taxon>
        <taxon>Eurotiales</taxon>
        <taxon>Aspergillaceae</taxon>
        <taxon>Penicillium</taxon>
    </lineage>
</organism>
<dbReference type="GeneID" id="81383962"/>
<evidence type="ECO:0000256" key="3">
    <source>
        <dbReference type="SAM" id="MobiDB-lite"/>
    </source>
</evidence>
<feature type="region of interest" description="Disordered" evidence="3">
    <location>
        <begin position="1"/>
        <end position="55"/>
    </location>
</feature>
<evidence type="ECO:0000313" key="7">
    <source>
        <dbReference type="Proteomes" id="UP001147733"/>
    </source>
</evidence>
<evidence type="ECO:0000259" key="4">
    <source>
        <dbReference type="Pfam" id="PF17100"/>
    </source>
</evidence>
<evidence type="ECO:0008006" key="8">
    <source>
        <dbReference type="Google" id="ProtNLM"/>
    </source>
</evidence>
<evidence type="ECO:0000259" key="5">
    <source>
        <dbReference type="Pfam" id="PF24883"/>
    </source>
</evidence>
<evidence type="ECO:0000256" key="1">
    <source>
        <dbReference type="ARBA" id="ARBA00022737"/>
    </source>
</evidence>
<dbReference type="PANTHER" id="PTHR10039">
    <property type="entry name" value="AMELOGENIN"/>
    <property type="match status" value="1"/>
</dbReference>
<dbReference type="Proteomes" id="UP001147733">
    <property type="component" value="Unassembled WGS sequence"/>
</dbReference>
<feature type="domain" description="Nephrocystin 3-like N-terminal" evidence="5">
    <location>
        <begin position="406"/>
        <end position="574"/>
    </location>
</feature>
<feature type="compositionally biased region" description="Basic and acidic residues" evidence="3">
    <location>
        <begin position="1"/>
        <end position="27"/>
    </location>
</feature>
<accession>A0A9W9NX10</accession>
<dbReference type="InterPro" id="IPR019734">
    <property type="entry name" value="TPR_rpt"/>
</dbReference>